<dbReference type="VEuPathDB" id="FungiDB:I7I52_08800"/>
<evidence type="ECO:0000256" key="1">
    <source>
        <dbReference type="SAM" id="MobiDB-lite"/>
    </source>
</evidence>
<protein>
    <submittedName>
        <fullName evidence="2">Uncharacterized protein</fullName>
    </submittedName>
</protein>
<name>A0A8H7Z034_AJECA</name>
<feature type="region of interest" description="Disordered" evidence="1">
    <location>
        <begin position="87"/>
        <end position="110"/>
    </location>
</feature>
<dbReference type="EMBL" id="JAEVHI010000002">
    <property type="protein sequence ID" value="KAG5298738.1"/>
    <property type="molecule type" value="Genomic_DNA"/>
</dbReference>
<dbReference type="AlphaFoldDB" id="A0A8H7Z034"/>
<proteinExistence type="predicted"/>
<evidence type="ECO:0000313" key="3">
    <source>
        <dbReference type="Proteomes" id="UP000670092"/>
    </source>
</evidence>
<dbReference type="Proteomes" id="UP000670092">
    <property type="component" value="Unassembled WGS sequence"/>
</dbReference>
<accession>A0A8H7Z034</accession>
<sequence length="110" mass="12833">MLLLMTVQMIQCIVFRQWIRGSTLKPCQQVLLFFPQLQKRQYLPLIPQITPFSSFLTQHLREKNCRMMPISIFQRISVSISRMKSTSCTGAPVGMRRQLSRNSPPHDRLA</sequence>
<gene>
    <name evidence="2" type="ORF">I7I52_08800</name>
</gene>
<comment type="caution">
    <text evidence="2">The sequence shown here is derived from an EMBL/GenBank/DDBJ whole genome shotgun (WGS) entry which is preliminary data.</text>
</comment>
<organism evidence="2 3">
    <name type="scientific">Ajellomyces capsulatus</name>
    <name type="common">Darling's disease fungus</name>
    <name type="synonym">Histoplasma capsulatum</name>
    <dbReference type="NCBI Taxonomy" id="5037"/>
    <lineage>
        <taxon>Eukaryota</taxon>
        <taxon>Fungi</taxon>
        <taxon>Dikarya</taxon>
        <taxon>Ascomycota</taxon>
        <taxon>Pezizomycotina</taxon>
        <taxon>Eurotiomycetes</taxon>
        <taxon>Eurotiomycetidae</taxon>
        <taxon>Onygenales</taxon>
        <taxon>Ajellomycetaceae</taxon>
        <taxon>Histoplasma</taxon>
    </lineage>
</organism>
<reference evidence="2 3" key="1">
    <citation type="submission" date="2021-01" db="EMBL/GenBank/DDBJ databases">
        <title>Chromosome-level genome assembly of a human fungal pathogen reveals clustering of transcriptionally co-regulated genes.</title>
        <authorList>
            <person name="Voorhies M."/>
            <person name="Cohen S."/>
            <person name="Shea T.P."/>
            <person name="Petrus S."/>
            <person name="Munoz J.F."/>
            <person name="Poplawski S."/>
            <person name="Goldman W.E."/>
            <person name="Michael T."/>
            <person name="Cuomo C.A."/>
            <person name="Sil A."/>
            <person name="Beyhan S."/>
        </authorList>
    </citation>
    <scope>NUCLEOTIDE SEQUENCE [LARGE SCALE GENOMIC DNA]</scope>
    <source>
        <strain evidence="2 3">G184AR</strain>
    </source>
</reference>
<evidence type="ECO:0000313" key="2">
    <source>
        <dbReference type="EMBL" id="KAG5298738.1"/>
    </source>
</evidence>